<evidence type="ECO:0000256" key="1">
    <source>
        <dbReference type="ARBA" id="ARBA00010296"/>
    </source>
</evidence>
<reference evidence="8" key="1">
    <citation type="journal article" date="2019" name="Int. J. Syst. Evol. Microbiol.">
        <title>The Global Catalogue of Microorganisms (GCM) 10K type strain sequencing project: providing services to taxonomists for standard genome sequencing and annotation.</title>
        <authorList>
            <consortium name="The Broad Institute Genomics Platform"/>
            <consortium name="The Broad Institute Genome Sequencing Center for Infectious Disease"/>
            <person name="Wu L."/>
            <person name="Ma J."/>
        </authorList>
    </citation>
    <scope>NUCLEOTIDE SEQUENCE [LARGE SCALE GENOMIC DNA]</scope>
    <source>
        <strain evidence="8">CCUG 52537</strain>
    </source>
</reference>
<comment type="similarity">
    <text evidence="1">Belongs to the EcnA/EcnB lipoprotein family.</text>
</comment>
<comment type="caution">
    <text evidence="7">The sequence shown here is derived from an EMBL/GenBank/DDBJ whole genome shotgun (WGS) entry which is preliminary data.</text>
</comment>
<protein>
    <submittedName>
        <fullName evidence="7">Entericidin A/B family lipoprotein</fullName>
    </submittedName>
</protein>
<dbReference type="Pfam" id="PF08085">
    <property type="entry name" value="Entericidin"/>
    <property type="match status" value="1"/>
</dbReference>
<accession>A0ABW3C4C8</accession>
<gene>
    <name evidence="7" type="ORF">ACFQ00_09660</name>
</gene>
<evidence type="ECO:0000313" key="7">
    <source>
        <dbReference type="EMBL" id="MFD0848587.1"/>
    </source>
</evidence>
<evidence type="ECO:0000256" key="6">
    <source>
        <dbReference type="ARBA" id="ARBA00023288"/>
    </source>
</evidence>
<evidence type="ECO:0000256" key="5">
    <source>
        <dbReference type="ARBA" id="ARBA00023139"/>
    </source>
</evidence>
<dbReference type="InterPro" id="IPR012556">
    <property type="entry name" value="Entericidin"/>
</dbReference>
<organism evidence="7 8">
    <name type="scientific">Sphingosinicella xenopeptidilytica</name>
    <dbReference type="NCBI Taxonomy" id="364098"/>
    <lineage>
        <taxon>Bacteria</taxon>
        <taxon>Pseudomonadati</taxon>
        <taxon>Pseudomonadota</taxon>
        <taxon>Alphaproteobacteria</taxon>
        <taxon>Sphingomonadales</taxon>
        <taxon>Sphingosinicellaceae</taxon>
        <taxon>Sphingosinicella</taxon>
    </lineage>
</organism>
<evidence type="ECO:0000256" key="3">
    <source>
        <dbReference type="ARBA" id="ARBA00022729"/>
    </source>
</evidence>
<proteinExistence type="inferred from homology"/>
<keyword evidence="8" id="KW-1185">Reference proteome</keyword>
<keyword evidence="2" id="KW-1003">Cell membrane</keyword>
<evidence type="ECO:0000256" key="4">
    <source>
        <dbReference type="ARBA" id="ARBA00023136"/>
    </source>
</evidence>
<keyword evidence="6 7" id="KW-0449">Lipoprotein</keyword>
<keyword evidence="5" id="KW-0564">Palmitate</keyword>
<evidence type="ECO:0000256" key="2">
    <source>
        <dbReference type="ARBA" id="ARBA00022475"/>
    </source>
</evidence>
<evidence type="ECO:0000313" key="8">
    <source>
        <dbReference type="Proteomes" id="UP001597124"/>
    </source>
</evidence>
<dbReference type="RefSeq" id="WP_374597745.1">
    <property type="nucleotide sequence ID" value="NZ_JBHTIK010000005.1"/>
</dbReference>
<dbReference type="EMBL" id="JBHTIK010000005">
    <property type="protein sequence ID" value="MFD0848587.1"/>
    <property type="molecule type" value="Genomic_DNA"/>
</dbReference>
<keyword evidence="4" id="KW-0472">Membrane</keyword>
<keyword evidence="3" id="KW-0732">Signal</keyword>
<dbReference type="Proteomes" id="UP001597124">
    <property type="component" value="Unassembled WGS sequence"/>
</dbReference>
<dbReference type="PROSITE" id="PS51257">
    <property type="entry name" value="PROKAR_LIPOPROTEIN"/>
    <property type="match status" value="1"/>
</dbReference>
<name>A0ABW3C4C8_SPHXN</name>
<sequence length="37" mass="3665">MRYIMVAAVLLLTACNTIGGIGKDLESAGGAVADAAK</sequence>